<accession>A0A0F5JQ81</accession>
<dbReference type="AlphaFoldDB" id="A0A0F5JQ81"/>
<name>A0A0F5JQ81_9BACT</name>
<organism evidence="1 2">
    <name type="scientific">Parabacteroides goldsteinii DSM 19448 = WAL 12034</name>
    <dbReference type="NCBI Taxonomy" id="927665"/>
    <lineage>
        <taxon>Bacteria</taxon>
        <taxon>Pseudomonadati</taxon>
        <taxon>Bacteroidota</taxon>
        <taxon>Bacteroidia</taxon>
        <taxon>Bacteroidales</taxon>
        <taxon>Tannerellaceae</taxon>
        <taxon>Parabacteroides</taxon>
    </lineage>
</organism>
<evidence type="ECO:0000313" key="1">
    <source>
        <dbReference type="EMBL" id="KKB59750.1"/>
    </source>
</evidence>
<gene>
    <name evidence="1" type="ORF">HMPREF1535_00022</name>
</gene>
<dbReference type="Proteomes" id="UP000033047">
    <property type="component" value="Unassembled WGS sequence"/>
</dbReference>
<proteinExistence type="predicted"/>
<dbReference type="RefSeq" id="WP_007658667.1">
    <property type="nucleotide sequence ID" value="NZ_KQ033912.1"/>
</dbReference>
<dbReference type="InterPro" id="IPR025051">
    <property type="entry name" value="DUF3990"/>
</dbReference>
<dbReference type="HOGENOM" id="CLU_075559_1_0_10"/>
<dbReference type="Pfam" id="PF13151">
    <property type="entry name" value="DUF3990"/>
    <property type="match status" value="1"/>
</dbReference>
<comment type="caution">
    <text evidence="1">The sequence shown here is derived from an EMBL/GenBank/DDBJ whole genome shotgun (WGS) entry which is preliminary data.</text>
</comment>
<reference evidence="1 2" key="1">
    <citation type="submission" date="2013-04" db="EMBL/GenBank/DDBJ databases">
        <title>The Genome Sequence of Parabacteroides goldsteinii DSM 19448.</title>
        <authorList>
            <consortium name="The Broad Institute Genomics Platform"/>
            <person name="Earl A."/>
            <person name="Ward D."/>
            <person name="Feldgarden M."/>
            <person name="Gevers D."/>
            <person name="Martens E."/>
            <person name="Sakamoto M."/>
            <person name="Benno Y."/>
            <person name="Song Y."/>
            <person name="Liu C."/>
            <person name="Lee J."/>
            <person name="Bolanos M."/>
            <person name="Vaisanen M.L."/>
            <person name="Finegold S.M."/>
            <person name="Walker B."/>
            <person name="Young S."/>
            <person name="Zeng Q."/>
            <person name="Gargeya S."/>
            <person name="Fitzgerald M."/>
            <person name="Haas B."/>
            <person name="Abouelleil A."/>
            <person name="Allen A.W."/>
            <person name="Alvarado L."/>
            <person name="Arachchi H.M."/>
            <person name="Berlin A.M."/>
            <person name="Chapman S.B."/>
            <person name="Gainer-Dewar J."/>
            <person name="Goldberg J."/>
            <person name="Griggs A."/>
            <person name="Gujja S."/>
            <person name="Hansen M."/>
            <person name="Howarth C."/>
            <person name="Imamovic A."/>
            <person name="Ireland A."/>
            <person name="Larimer J."/>
            <person name="McCowan C."/>
            <person name="Murphy C."/>
            <person name="Pearson M."/>
            <person name="Poon T.W."/>
            <person name="Priest M."/>
            <person name="Roberts A."/>
            <person name="Saif S."/>
            <person name="Shea T."/>
            <person name="Sisk P."/>
            <person name="Sykes S."/>
            <person name="Wortman J."/>
            <person name="Nusbaum C."/>
            <person name="Birren B."/>
        </authorList>
    </citation>
    <scope>NUCLEOTIDE SEQUENCE [LARGE SCALE GENOMIC DNA]</scope>
    <source>
        <strain evidence="1 2">DSM 19448</strain>
    </source>
</reference>
<dbReference type="EMBL" id="AQHV01000001">
    <property type="protein sequence ID" value="KKB59750.1"/>
    <property type="molecule type" value="Genomic_DNA"/>
</dbReference>
<dbReference type="PATRIC" id="fig|927665.4.peg.16"/>
<sequence>MILYHGSNINITEIDLGISKVGKDFGCGFYLSADKAQALELAERKTEQLGVGTPTLNTYRFDESCLQNSSLSVLEFQEYSKEWAEFVLMNRRNRTRVSSHCYDIVIGPIANDAVGYQIRRFTSGLIDMNKFLDELKYMKGVTIQYFFGTERAIKYLTKTNTL</sequence>
<evidence type="ECO:0000313" key="2">
    <source>
        <dbReference type="Proteomes" id="UP000033047"/>
    </source>
</evidence>
<evidence type="ECO:0008006" key="3">
    <source>
        <dbReference type="Google" id="ProtNLM"/>
    </source>
</evidence>
<dbReference type="STRING" id="927665.HMPREF1535_00022"/>
<protein>
    <recommendedName>
        <fullName evidence="3">DUF3990 domain-containing protein</fullName>
    </recommendedName>
</protein>